<evidence type="ECO:0000256" key="1">
    <source>
        <dbReference type="SAM" id="MobiDB-lite"/>
    </source>
</evidence>
<dbReference type="InterPro" id="IPR036116">
    <property type="entry name" value="FN3_sf"/>
</dbReference>
<evidence type="ECO:0000313" key="4">
    <source>
        <dbReference type="Proteomes" id="UP000262583"/>
    </source>
</evidence>
<protein>
    <submittedName>
        <fullName evidence="3">Xanthan lyase</fullName>
    </submittedName>
</protein>
<proteinExistence type="predicted"/>
<dbReference type="Pfam" id="PF25275">
    <property type="entry name" value="Golvesin_C"/>
    <property type="match status" value="1"/>
</dbReference>
<dbReference type="GO" id="GO:0016829">
    <property type="term" value="F:lyase activity"/>
    <property type="evidence" value="ECO:0007669"/>
    <property type="project" value="UniProtKB-KW"/>
</dbReference>
<dbReference type="SUPFAM" id="SSF49265">
    <property type="entry name" value="Fibronectin type III"/>
    <property type="match status" value="1"/>
</dbReference>
<dbReference type="PROSITE" id="PS50853">
    <property type="entry name" value="FN3"/>
    <property type="match status" value="1"/>
</dbReference>
<reference evidence="3 4" key="1">
    <citation type="submission" date="2018-05" db="EMBL/GenBank/DDBJ databases">
        <title>A metagenomic window into the 2 km-deep terrestrial subsurface aquifer revealed taxonomically and functionally diverse microbial community comprising novel uncultured bacterial lineages.</title>
        <authorList>
            <person name="Kadnikov V.V."/>
            <person name="Mardanov A.V."/>
            <person name="Beletsky A.V."/>
            <person name="Banks D."/>
            <person name="Pimenov N.V."/>
            <person name="Frank Y.A."/>
            <person name="Karnachuk O.V."/>
            <person name="Ravin N.V."/>
        </authorList>
    </citation>
    <scope>NUCLEOTIDE SEQUENCE [LARGE SCALE GENOMIC DNA]</scope>
    <source>
        <strain evidence="3">BY</strain>
    </source>
</reference>
<name>A0A2Z4Y3F1_SUMC1</name>
<dbReference type="InterPro" id="IPR013783">
    <property type="entry name" value="Ig-like_fold"/>
</dbReference>
<dbReference type="EMBL" id="CP030759">
    <property type="protein sequence ID" value="AXA35398.1"/>
    <property type="molecule type" value="Genomic_DNA"/>
</dbReference>
<dbReference type="KEGG" id="schv:BRCON_0621"/>
<dbReference type="InterPro" id="IPR033803">
    <property type="entry name" value="CBD-like_Golvesin-Xly"/>
</dbReference>
<organism evidence="3 4">
    <name type="scientific">Sumerlaea chitinivorans</name>
    <dbReference type="NCBI Taxonomy" id="2250252"/>
    <lineage>
        <taxon>Bacteria</taxon>
        <taxon>Candidatus Sumerlaeota</taxon>
        <taxon>Candidatus Sumerlaeia</taxon>
        <taxon>Candidatus Sumerlaeales</taxon>
        <taxon>Candidatus Sumerlaeaceae</taxon>
        <taxon>Candidatus Sumerlaea</taxon>
    </lineage>
</organism>
<sequence length="926" mass="100856">MKGKGTSGVPALVFLLGTLAWCSISFADAPSARASETTQTAHSVAWVEQTSGTIGEGLVLLRGRGDWQKALVSDDFREDLNTTWSERTDLSRAPMRRRNERLSAAPRTYMTTKELAAGVIGKQPTGCLSGKIVYLSGGHGWTCDITSSSMWYTQRPLTFGIVEDFGNLDQANMFADFCWRAGATIVPLRPLGNQPVERVVDNTSPQARFEGRWYTSKSPIYFGKWYDAAPYYFAIASKEETAVARYQPFIPVSDYYPVYCWARDGADRVTQTYRIRHAGGVTEVQVNHRRVGKGWIYLGEYYFNRGSDGFVEVTNEVSDPADADGKHVVIADAIRFGNGLGDTNRGGGISGHPREEEAARYWAERALPIGAPPLYDVMDSSDQDNNVGTPPRTTAYMNRESEGTFFDRIYLGFHSNAVGGRGVVGLFGKDADKRPDHQVEFAELVAKQLNEDLTTTGAIALPVPWNVRKKLTDSHINFGEIRRDAINNEMCATIVEVAFHDNPLDAILLRDPQFRQFVARSMLKAITRFLYAHSGNSSQPVFPPEPPRLISAVALTTSSVALQWLPPAENPVGGDAPEAYRVYYSRDGFSLDGGRIVGLTTGTVITDLPTTGPHYFRIAAVNRGGESAPSRLLGAYCSTEAPTRERVLVVSAFTTFSEDVALTQSEPLGLGSPLHAGGDFVRLIPRKMNAGNYVSHWGNALAANNVSFDSIASEILTSMTISPTNYGAVLLQFGRQSVRDGVLSSQTRRWCETFAALKGKLIVSGSNVVEELDDATTRPTATDRAFARNFLRSRFVRGDLGATVPLVAEKRALRTTSPLMLDIGSGDAYRAVGNDAFALVGEGRPLLRYGSESGQLAAALVSPKAGKGGKVIVMGFPLEAIHPPAIRASLLGEMLETLGVGRPPSTKGKESQASATKQRSSQRVRR</sequence>
<dbReference type="AlphaFoldDB" id="A0A2Z4Y3F1"/>
<gene>
    <name evidence="3" type="ORF">BRCON_0621</name>
</gene>
<dbReference type="SUPFAM" id="SSF53187">
    <property type="entry name" value="Zn-dependent exopeptidases"/>
    <property type="match status" value="1"/>
</dbReference>
<dbReference type="Pfam" id="PF00041">
    <property type="entry name" value="fn3"/>
    <property type="match status" value="1"/>
</dbReference>
<evidence type="ECO:0000259" key="2">
    <source>
        <dbReference type="PROSITE" id="PS50853"/>
    </source>
</evidence>
<dbReference type="Gene3D" id="3.40.630.40">
    <property type="entry name" value="Zn-dependent exopeptidases"/>
    <property type="match status" value="1"/>
</dbReference>
<accession>A0A2Z4Y3F1</accession>
<dbReference type="InterPro" id="IPR003961">
    <property type="entry name" value="FN3_dom"/>
</dbReference>
<dbReference type="Proteomes" id="UP000262583">
    <property type="component" value="Chromosome"/>
</dbReference>
<dbReference type="CDD" id="cd00063">
    <property type="entry name" value="FN3"/>
    <property type="match status" value="1"/>
</dbReference>
<keyword evidence="3" id="KW-0456">Lyase</keyword>
<feature type="domain" description="Fibronectin type-III" evidence="2">
    <location>
        <begin position="543"/>
        <end position="642"/>
    </location>
</feature>
<dbReference type="SMART" id="SM00060">
    <property type="entry name" value="FN3"/>
    <property type="match status" value="1"/>
</dbReference>
<feature type="region of interest" description="Disordered" evidence="1">
    <location>
        <begin position="899"/>
        <end position="926"/>
    </location>
</feature>
<evidence type="ECO:0000313" key="3">
    <source>
        <dbReference type="EMBL" id="AXA35398.1"/>
    </source>
</evidence>
<dbReference type="Gene3D" id="2.60.40.10">
    <property type="entry name" value="Immunoglobulins"/>
    <property type="match status" value="1"/>
</dbReference>